<feature type="chain" id="PRO_5040189078" evidence="1">
    <location>
        <begin position="19"/>
        <end position="163"/>
    </location>
</feature>
<evidence type="ECO:0000256" key="1">
    <source>
        <dbReference type="SAM" id="SignalP"/>
    </source>
</evidence>
<keyword evidence="1" id="KW-0732">Signal</keyword>
<gene>
    <name evidence="2" type="ORF">E8E12_011763</name>
</gene>
<dbReference type="SUPFAM" id="SSF54427">
    <property type="entry name" value="NTF2-like"/>
    <property type="match status" value="1"/>
</dbReference>
<dbReference type="Gene3D" id="3.10.450.50">
    <property type="match status" value="1"/>
</dbReference>
<feature type="signal peptide" evidence="1">
    <location>
        <begin position="1"/>
        <end position="18"/>
    </location>
</feature>
<name>A0A9P5C7R4_9PLEO</name>
<dbReference type="Proteomes" id="UP000758155">
    <property type="component" value="Unassembled WGS sequence"/>
</dbReference>
<dbReference type="AlphaFoldDB" id="A0A9P5C7R4"/>
<accession>A0A9P5C7R4</accession>
<protein>
    <submittedName>
        <fullName evidence="2">Uncharacterized protein</fullName>
    </submittedName>
</protein>
<organism evidence="2 3">
    <name type="scientific">Didymella heteroderae</name>
    <dbReference type="NCBI Taxonomy" id="1769908"/>
    <lineage>
        <taxon>Eukaryota</taxon>
        <taxon>Fungi</taxon>
        <taxon>Dikarya</taxon>
        <taxon>Ascomycota</taxon>
        <taxon>Pezizomycotina</taxon>
        <taxon>Dothideomycetes</taxon>
        <taxon>Pleosporomycetidae</taxon>
        <taxon>Pleosporales</taxon>
        <taxon>Pleosporineae</taxon>
        <taxon>Didymellaceae</taxon>
        <taxon>Didymella</taxon>
    </lineage>
</organism>
<dbReference type="InterPro" id="IPR032710">
    <property type="entry name" value="NTF2-like_dom_sf"/>
</dbReference>
<reference evidence="2" key="1">
    <citation type="submission" date="2019-04" db="EMBL/GenBank/DDBJ databases">
        <title>Sequencing of skin fungus with MAO and IRED activity.</title>
        <authorList>
            <person name="Marsaioli A.J."/>
            <person name="Bonatto J.M.C."/>
            <person name="Reis Junior O."/>
        </authorList>
    </citation>
    <scope>NUCLEOTIDE SEQUENCE</scope>
    <source>
        <strain evidence="2">28M1</strain>
    </source>
</reference>
<proteinExistence type="predicted"/>
<evidence type="ECO:0000313" key="3">
    <source>
        <dbReference type="Proteomes" id="UP000758155"/>
    </source>
</evidence>
<comment type="caution">
    <text evidence="2">The sequence shown here is derived from an EMBL/GenBank/DDBJ whole genome shotgun (WGS) entry which is preliminary data.</text>
</comment>
<sequence>MHFTLYITALLAPLATLAAPASKDSSVTALAERQTTFVKPPPCVRKNSIPRRQTKQRSKAFAHAFIYTQNITEAFTYIVSDYINHNPLAQNGSDSAWSILSPIWASQNITPLRTTFQDTQSWLEYDNAAFGRVVDRFRWEGGCIVEHWDQGEVFPSGKSSLHG</sequence>
<evidence type="ECO:0000313" key="2">
    <source>
        <dbReference type="EMBL" id="KAF3048397.1"/>
    </source>
</evidence>
<dbReference type="EMBL" id="SWKV01000001">
    <property type="protein sequence ID" value="KAF3048397.1"/>
    <property type="molecule type" value="Genomic_DNA"/>
</dbReference>
<keyword evidence="3" id="KW-1185">Reference proteome</keyword>
<dbReference type="OrthoDB" id="2820488at2759"/>